<dbReference type="Gene3D" id="2.40.160.120">
    <property type="match status" value="1"/>
</dbReference>
<dbReference type="EMBL" id="LUGH01000480">
    <property type="protein sequence ID" value="OBZ84695.1"/>
    <property type="molecule type" value="Genomic_DNA"/>
</dbReference>
<dbReference type="Gene3D" id="1.10.287.2720">
    <property type="match status" value="1"/>
</dbReference>
<dbReference type="FunCoup" id="A0A1C7N6A7">
    <property type="interactions" value="75"/>
</dbReference>
<accession>A0A1C7N6A7</accession>
<dbReference type="InterPro" id="IPR000648">
    <property type="entry name" value="Oxysterol-bd"/>
</dbReference>
<dbReference type="GO" id="GO:0005829">
    <property type="term" value="C:cytosol"/>
    <property type="evidence" value="ECO:0007669"/>
    <property type="project" value="TreeGrafter"/>
</dbReference>
<dbReference type="STRING" id="101091.A0A1C7N6A7"/>
<dbReference type="GO" id="GO:0008142">
    <property type="term" value="F:oxysterol binding"/>
    <property type="evidence" value="ECO:0007669"/>
    <property type="project" value="TreeGrafter"/>
</dbReference>
<comment type="similarity">
    <text evidence="1 2">Belongs to the OSBP family.</text>
</comment>
<dbReference type="OrthoDB" id="14833at2759"/>
<dbReference type="InterPro" id="IPR018494">
    <property type="entry name" value="Oxysterol-bd_CS"/>
</dbReference>
<dbReference type="InterPro" id="IPR037239">
    <property type="entry name" value="OSBP_sf"/>
</dbReference>
<protein>
    <submittedName>
        <fullName evidence="3">Protein kes1</fullName>
    </submittedName>
</protein>
<gene>
    <name evidence="3" type="primary">kes1_0</name>
    <name evidence="3" type="ORF">A0J61_07256</name>
</gene>
<name>A0A1C7N6A7_9FUNG</name>
<dbReference type="AlphaFoldDB" id="A0A1C7N6A7"/>
<evidence type="ECO:0000313" key="3">
    <source>
        <dbReference type="EMBL" id="OBZ84695.1"/>
    </source>
</evidence>
<dbReference type="Gene3D" id="6.10.250.1430">
    <property type="match status" value="1"/>
</dbReference>
<dbReference type="GO" id="GO:0016020">
    <property type="term" value="C:membrane"/>
    <property type="evidence" value="ECO:0007669"/>
    <property type="project" value="TreeGrafter"/>
</dbReference>
<dbReference type="Proteomes" id="UP000093000">
    <property type="component" value="Unassembled WGS sequence"/>
</dbReference>
<evidence type="ECO:0000256" key="2">
    <source>
        <dbReference type="RuleBase" id="RU003844"/>
    </source>
</evidence>
<dbReference type="Pfam" id="PF01237">
    <property type="entry name" value="Oxysterol_BP"/>
    <property type="match status" value="1"/>
</dbReference>
<keyword evidence="4" id="KW-1185">Reference proteome</keyword>
<dbReference type="SUPFAM" id="SSF144000">
    <property type="entry name" value="Oxysterol-binding protein-like"/>
    <property type="match status" value="1"/>
</dbReference>
<comment type="caution">
    <text evidence="3">The sequence shown here is derived from an EMBL/GenBank/DDBJ whole genome shotgun (WGS) entry which is preliminary data.</text>
</comment>
<evidence type="ECO:0000313" key="4">
    <source>
        <dbReference type="Proteomes" id="UP000093000"/>
    </source>
</evidence>
<dbReference type="Gene3D" id="3.30.70.3490">
    <property type="match status" value="1"/>
</dbReference>
<proteinExistence type="inferred from homology"/>
<organism evidence="3 4">
    <name type="scientific">Choanephora cucurbitarum</name>
    <dbReference type="NCBI Taxonomy" id="101091"/>
    <lineage>
        <taxon>Eukaryota</taxon>
        <taxon>Fungi</taxon>
        <taxon>Fungi incertae sedis</taxon>
        <taxon>Mucoromycota</taxon>
        <taxon>Mucoromycotina</taxon>
        <taxon>Mucoromycetes</taxon>
        <taxon>Mucorales</taxon>
        <taxon>Mucorineae</taxon>
        <taxon>Choanephoraceae</taxon>
        <taxon>Choanephoroideae</taxon>
        <taxon>Choanephora</taxon>
    </lineage>
</organism>
<dbReference type="PANTHER" id="PTHR10972:SF184">
    <property type="entry name" value="OXYSTEROL-BINDING PROTEIN HOMOLOG 4-RELATED"/>
    <property type="match status" value="1"/>
</dbReference>
<dbReference type="InParanoid" id="A0A1C7N6A7"/>
<sequence length="367" mass="42116">MMVSTSQIPANAKNDFTSFLKSLASFSGDLSSLSCPTFFLAPVSLIEYNENWAAQPELFAAIPETPSEKERLLAVVKWYISYLNAAFKRRIPQGQIDKKPFNPILGEQWKMSWMHDQHTTQVICEQVCHHPPITAFHVEDKKAGIRLDGHTGQTSRMAGTTLVCEQFGCGLLDLKDLGEKYLLSNPSLTVRGIWYAAPFIELLGTAYIQSSTGYYAHFEFSSRGWISGEKNHFKCLINHNERKTNQWLYKIEGQWTGQSILFDFENKQSSPFLDVESLQQATHILPPLDQMGPLESRRVWSKVAEAIHLQNASMAKKEKYQVEEQQRAEMHQREKLGVDWQPELFRWVEQESCITQLQDMWMDEIGC</sequence>
<reference evidence="3 4" key="1">
    <citation type="submission" date="2016-03" db="EMBL/GenBank/DDBJ databases">
        <title>Choanephora cucurbitarum.</title>
        <authorList>
            <person name="Min B."/>
            <person name="Park H."/>
            <person name="Park J.-H."/>
            <person name="Shin H.-D."/>
            <person name="Choi I.-G."/>
        </authorList>
    </citation>
    <scope>NUCLEOTIDE SEQUENCE [LARGE SCALE GENOMIC DNA]</scope>
    <source>
        <strain evidence="3 4">KUS-F28377</strain>
    </source>
</reference>
<evidence type="ECO:0000256" key="1">
    <source>
        <dbReference type="ARBA" id="ARBA00008842"/>
    </source>
</evidence>
<dbReference type="PANTHER" id="PTHR10972">
    <property type="entry name" value="OXYSTEROL-BINDING PROTEIN-RELATED"/>
    <property type="match status" value="1"/>
</dbReference>
<dbReference type="PROSITE" id="PS01013">
    <property type="entry name" value="OSBP"/>
    <property type="match status" value="1"/>
</dbReference>